<proteinExistence type="predicted"/>
<evidence type="ECO:0000256" key="5">
    <source>
        <dbReference type="ARBA" id="ARBA00023242"/>
    </source>
</evidence>
<dbReference type="OrthoDB" id="360390at2759"/>
<dbReference type="PANTHER" id="PTHR17204:SF25">
    <property type="entry name" value="RRM DOMAIN-CONTAINING PROTEIN"/>
    <property type="match status" value="1"/>
</dbReference>
<feature type="coiled-coil region" evidence="6">
    <location>
        <begin position="241"/>
        <end position="271"/>
    </location>
</feature>
<comment type="subcellular location">
    <subcellularLocation>
        <location evidence="1">Nucleus</location>
    </subcellularLocation>
</comment>
<dbReference type="EMBL" id="LK023357">
    <property type="protein sequence ID" value="CDS12401.1"/>
    <property type="molecule type" value="Genomic_DNA"/>
</dbReference>
<dbReference type="AlphaFoldDB" id="A0A077WXM8"/>
<sequence length="796" mass="92105">MMEADTPQETAAPGDWQITNDTAIEPVEEEKQANEDEESLPPEILNAIEEYDTVMEQYEKDRTSYENNYKLVNCLKYLNMPEETELIREEMHKLYPLTESMWLDWIKDAKRDAKDTDGIHKVLSLYERASADYLSIAIWKSFVEYTVELFDNQWENMDRVNVTRANLKKAVTATKWHMAQSHEIWNSYIEFQVNWLEHLESPTPEQIQQVMKDYIERLATLHTDHENTFSQYSTFNTKWDNDNYEKNMVKANQVYAKTKKAMNELEQYELRLAESGYSLDMFYQYIETMKLKDKAFLNYTQNLYERAVALYCTDVALWDDYIVFLLDRARIPVVLETVTKRAIRNCPWSGVLIGHHVRSLEARDANPLDILRVFDAAKTNETLMSSQEDYIALYLAKSDYFRRRVGMENHGLDSDDITRDPLSELRLTLMEGITNQEKSFKSMDPYFRLERYYSFVEVKCTTHGNYDNVRQYWEKVVKKFGKSVEAWLGYIQFERSIEDFAKCKSLFKRAIAKQPDDPDRLMHAWLSMEHEMGSLDSLQDAFVRINKKTKQLVQEWQAATVMEETKQVQEYEKTVREKQKKAQHRQKLKQNKKQARMEWTASQTPAKRKADEMNEDTAIENDHPPADTHVDDTTEPTAPATTESSHVDDTITATATKSSHVDDTTTTTAIESSRVDDTITATTTESSHVDENNNVTAPSSPQSKRRRIESNDNETTSNQSAPRDGRGRGRGRGHKGPGRYLGRGIGRAGRLAMPSTRPTSQNQDEATTTTAGSTAPEETTKPKSQDDFRAMLLGKK</sequence>
<feature type="compositionally biased region" description="Basic residues" evidence="7">
    <location>
        <begin position="728"/>
        <end position="737"/>
    </location>
</feature>
<dbReference type="Gene3D" id="1.25.40.10">
    <property type="entry name" value="Tetratricopeptide repeat domain"/>
    <property type="match status" value="2"/>
</dbReference>
<dbReference type="SMART" id="SM00386">
    <property type="entry name" value="HAT"/>
    <property type="match status" value="5"/>
</dbReference>
<keyword evidence="6" id="KW-0175">Coiled coil</keyword>
<feature type="compositionally biased region" description="Polar residues" evidence="7">
    <location>
        <begin position="651"/>
        <end position="671"/>
    </location>
</feature>
<keyword evidence="5" id="KW-0539">Nucleus</keyword>
<gene>
    <name evidence="9" type="ORF">LRAMOSA04595</name>
</gene>
<feature type="compositionally biased region" description="Basic and acidic residues" evidence="7">
    <location>
        <begin position="620"/>
        <end position="632"/>
    </location>
</feature>
<evidence type="ECO:0000256" key="7">
    <source>
        <dbReference type="SAM" id="MobiDB-lite"/>
    </source>
</evidence>
<evidence type="ECO:0000259" key="8">
    <source>
        <dbReference type="Pfam" id="PF05843"/>
    </source>
</evidence>
<protein>
    <recommendedName>
        <fullName evidence="8">Suppressor of forked domain-containing protein</fullName>
    </recommendedName>
</protein>
<evidence type="ECO:0000256" key="4">
    <source>
        <dbReference type="ARBA" id="ARBA00023187"/>
    </source>
</evidence>
<feature type="region of interest" description="Disordered" evidence="7">
    <location>
        <begin position="1"/>
        <end position="39"/>
    </location>
</feature>
<feature type="compositionally biased region" description="Basic and acidic residues" evidence="7">
    <location>
        <begin position="778"/>
        <end position="789"/>
    </location>
</feature>
<dbReference type="InterPro" id="IPR003107">
    <property type="entry name" value="HAT"/>
</dbReference>
<dbReference type="InterPro" id="IPR008847">
    <property type="entry name" value="Suf"/>
</dbReference>
<feature type="compositionally biased region" description="Polar residues" evidence="7">
    <location>
        <begin position="756"/>
        <end position="777"/>
    </location>
</feature>
<dbReference type="SUPFAM" id="SSF48452">
    <property type="entry name" value="TPR-like"/>
    <property type="match status" value="1"/>
</dbReference>
<dbReference type="InterPro" id="IPR011990">
    <property type="entry name" value="TPR-like_helical_dom_sf"/>
</dbReference>
<evidence type="ECO:0000256" key="3">
    <source>
        <dbReference type="ARBA" id="ARBA00022737"/>
    </source>
</evidence>
<evidence type="ECO:0000313" key="9">
    <source>
        <dbReference type="EMBL" id="CDS12401.1"/>
    </source>
</evidence>
<dbReference type="GO" id="GO:0006397">
    <property type="term" value="P:mRNA processing"/>
    <property type="evidence" value="ECO:0007669"/>
    <property type="project" value="UniProtKB-KW"/>
</dbReference>
<evidence type="ECO:0000256" key="6">
    <source>
        <dbReference type="SAM" id="Coils"/>
    </source>
</evidence>
<name>A0A077WXM8_9FUNG</name>
<organism evidence="9">
    <name type="scientific">Lichtheimia ramosa</name>
    <dbReference type="NCBI Taxonomy" id="688394"/>
    <lineage>
        <taxon>Eukaryota</taxon>
        <taxon>Fungi</taxon>
        <taxon>Fungi incertae sedis</taxon>
        <taxon>Mucoromycota</taxon>
        <taxon>Mucoromycotina</taxon>
        <taxon>Mucoromycetes</taxon>
        <taxon>Mucorales</taxon>
        <taxon>Lichtheimiaceae</taxon>
        <taxon>Lichtheimia</taxon>
    </lineage>
</organism>
<feature type="domain" description="Suppressor of forked" evidence="8">
    <location>
        <begin position="53"/>
        <end position="277"/>
    </location>
</feature>
<keyword evidence="3" id="KW-0677">Repeat</keyword>
<feature type="compositionally biased region" description="Low complexity" evidence="7">
    <location>
        <begin position="635"/>
        <end position="644"/>
    </location>
</feature>
<dbReference type="GO" id="GO:0008380">
    <property type="term" value="P:RNA splicing"/>
    <property type="evidence" value="ECO:0007669"/>
    <property type="project" value="UniProtKB-KW"/>
</dbReference>
<feature type="compositionally biased region" description="Polar residues" evidence="7">
    <location>
        <begin position="679"/>
        <end position="702"/>
    </location>
</feature>
<evidence type="ECO:0000256" key="2">
    <source>
        <dbReference type="ARBA" id="ARBA00022664"/>
    </source>
</evidence>
<dbReference type="Pfam" id="PF05843">
    <property type="entry name" value="Suf"/>
    <property type="match status" value="1"/>
</dbReference>
<feature type="region of interest" description="Disordered" evidence="7">
    <location>
        <begin position="575"/>
        <end position="796"/>
    </location>
</feature>
<accession>A0A077WXM8</accession>
<feature type="compositionally biased region" description="Basic residues" evidence="7">
    <location>
        <begin position="578"/>
        <end position="594"/>
    </location>
</feature>
<dbReference type="PANTHER" id="PTHR17204">
    <property type="entry name" value="PRE-MRNA PROCESSING PROTEIN PRP39-RELATED"/>
    <property type="match status" value="1"/>
</dbReference>
<keyword evidence="4" id="KW-0508">mRNA splicing</keyword>
<keyword evidence="2" id="KW-0507">mRNA processing</keyword>
<dbReference type="GO" id="GO:0005634">
    <property type="term" value="C:nucleus"/>
    <property type="evidence" value="ECO:0007669"/>
    <property type="project" value="UniProtKB-SubCell"/>
</dbReference>
<evidence type="ECO:0000256" key="1">
    <source>
        <dbReference type="ARBA" id="ARBA00004123"/>
    </source>
</evidence>
<reference evidence="9" key="1">
    <citation type="journal article" date="2014" name="Genome Announc.">
        <title>De novo whole-genome sequence and genome annotation of Lichtheimia ramosa.</title>
        <authorList>
            <person name="Linde J."/>
            <person name="Schwartze V."/>
            <person name="Binder U."/>
            <person name="Lass-Florl C."/>
            <person name="Voigt K."/>
            <person name="Horn F."/>
        </authorList>
    </citation>
    <scope>NUCLEOTIDE SEQUENCE</scope>
    <source>
        <strain evidence="9">JMRC FSU:6197</strain>
    </source>
</reference>